<evidence type="ECO:0000256" key="2">
    <source>
        <dbReference type="ARBA" id="ARBA00023125"/>
    </source>
</evidence>
<keyword evidence="2" id="KW-0238">DNA-binding</keyword>
<dbReference type="InterPro" id="IPR050707">
    <property type="entry name" value="HTH_MetabolicPath_Reg"/>
</dbReference>
<dbReference type="Gene3D" id="3.30.450.40">
    <property type="match status" value="1"/>
</dbReference>
<evidence type="ECO:0000256" key="1">
    <source>
        <dbReference type="ARBA" id="ARBA00023015"/>
    </source>
</evidence>
<dbReference type="PANTHER" id="PTHR30136">
    <property type="entry name" value="HELIX-TURN-HELIX TRANSCRIPTIONAL REGULATOR, ICLR FAMILY"/>
    <property type="match status" value="1"/>
</dbReference>
<keyword evidence="7" id="KW-1185">Reference proteome</keyword>
<evidence type="ECO:0000256" key="3">
    <source>
        <dbReference type="ARBA" id="ARBA00023163"/>
    </source>
</evidence>
<evidence type="ECO:0000313" key="6">
    <source>
        <dbReference type="EMBL" id="TPQ23963.1"/>
    </source>
</evidence>
<keyword evidence="3" id="KW-0804">Transcription</keyword>
<dbReference type="Pfam" id="PF01614">
    <property type="entry name" value="IclR_C"/>
    <property type="match status" value="1"/>
</dbReference>
<keyword evidence="1" id="KW-0805">Transcription regulation</keyword>
<proteinExistence type="predicted"/>
<dbReference type="PROSITE" id="PS51077">
    <property type="entry name" value="HTH_ICLR"/>
    <property type="match status" value="1"/>
</dbReference>
<evidence type="ECO:0000313" key="7">
    <source>
        <dbReference type="Proteomes" id="UP000317378"/>
    </source>
</evidence>
<gene>
    <name evidence="6" type="ORF">FGD71_001315</name>
</gene>
<dbReference type="GO" id="GO:0003677">
    <property type="term" value="F:DNA binding"/>
    <property type="evidence" value="ECO:0007669"/>
    <property type="project" value="UniProtKB-KW"/>
</dbReference>
<dbReference type="OrthoDB" id="6687062at2"/>
<accession>A0A505DS34</accession>
<dbReference type="InterPro" id="IPR036390">
    <property type="entry name" value="WH_DNA-bd_sf"/>
</dbReference>
<feature type="domain" description="HTH iclR-type" evidence="4">
    <location>
        <begin position="20"/>
        <end position="82"/>
    </location>
</feature>
<dbReference type="SUPFAM" id="SSF55781">
    <property type="entry name" value="GAF domain-like"/>
    <property type="match status" value="1"/>
</dbReference>
<dbReference type="GO" id="GO:0003700">
    <property type="term" value="F:DNA-binding transcription factor activity"/>
    <property type="evidence" value="ECO:0007669"/>
    <property type="project" value="TreeGrafter"/>
</dbReference>
<dbReference type="GO" id="GO:0045892">
    <property type="term" value="P:negative regulation of DNA-templated transcription"/>
    <property type="evidence" value="ECO:0007669"/>
    <property type="project" value="TreeGrafter"/>
</dbReference>
<sequence>MMSATSADARDNGGAERQGIQSVEIAMRILRALEESGGPVGLSAIAQASGTQPSKAHRYLVSLGRVGLTQQNPSSGLYDFGPALRHLGAEALRRTNEVAVASDHAARLRDETGHSLNVGVWGETGPIIVNWAYGAHPLPITVRVGATLPLLSSSIGNVFLAHLPDTVTEPILRQALSVQQGRAWSRAKVDKLTAEVLRRGYAVSLGGVIPGVVSVAAPVFTATDPMPLAMSFVVPDRLATDETVENLSDRLIVATRAVSGELGYSV</sequence>
<dbReference type="Pfam" id="PF09339">
    <property type="entry name" value="HTH_IclR"/>
    <property type="match status" value="1"/>
</dbReference>
<dbReference type="InterPro" id="IPR036388">
    <property type="entry name" value="WH-like_DNA-bd_sf"/>
</dbReference>
<evidence type="ECO:0000259" key="4">
    <source>
        <dbReference type="PROSITE" id="PS51077"/>
    </source>
</evidence>
<dbReference type="PANTHER" id="PTHR30136:SF8">
    <property type="entry name" value="TRANSCRIPTIONAL REGULATORY PROTEIN"/>
    <property type="match status" value="1"/>
</dbReference>
<dbReference type="PROSITE" id="PS51078">
    <property type="entry name" value="ICLR_ED"/>
    <property type="match status" value="1"/>
</dbReference>
<dbReference type="AlphaFoldDB" id="A0A505DS34"/>
<protein>
    <submittedName>
        <fullName evidence="6">IclR family transcriptional regulator</fullName>
    </submittedName>
</protein>
<dbReference type="Gene3D" id="1.10.10.10">
    <property type="entry name" value="Winged helix-like DNA-binding domain superfamily/Winged helix DNA-binding domain"/>
    <property type="match status" value="1"/>
</dbReference>
<dbReference type="InterPro" id="IPR005471">
    <property type="entry name" value="Tscrpt_reg_IclR_N"/>
</dbReference>
<dbReference type="EMBL" id="VCHX02000027">
    <property type="protein sequence ID" value="TPQ23963.1"/>
    <property type="molecule type" value="Genomic_DNA"/>
</dbReference>
<feature type="domain" description="IclR-ED" evidence="5">
    <location>
        <begin position="83"/>
        <end position="264"/>
    </location>
</feature>
<name>A0A505DS34_9ACTN</name>
<dbReference type="InterPro" id="IPR029016">
    <property type="entry name" value="GAF-like_dom_sf"/>
</dbReference>
<dbReference type="RefSeq" id="WP_119098486.1">
    <property type="nucleotide sequence ID" value="NZ_QXMJ01000027.1"/>
</dbReference>
<dbReference type="SMART" id="SM00346">
    <property type="entry name" value="HTH_ICLR"/>
    <property type="match status" value="1"/>
</dbReference>
<organism evidence="6 7">
    <name type="scientific">Streptomyces sporangiiformans</name>
    <dbReference type="NCBI Taxonomy" id="2315329"/>
    <lineage>
        <taxon>Bacteria</taxon>
        <taxon>Bacillati</taxon>
        <taxon>Actinomycetota</taxon>
        <taxon>Actinomycetes</taxon>
        <taxon>Kitasatosporales</taxon>
        <taxon>Streptomycetaceae</taxon>
        <taxon>Streptomyces</taxon>
    </lineage>
</organism>
<dbReference type="Proteomes" id="UP000317378">
    <property type="component" value="Unassembled WGS sequence"/>
</dbReference>
<reference evidence="6 7" key="1">
    <citation type="submission" date="2019-06" db="EMBL/GenBank/DDBJ databases">
        <title>Streptomyces sporangiiformans sp. nov., a novel actinomycete isolated from soil in Mount Song.</title>
        <authorList>
            <person name="Han L."/>
        </authorList>
    </citation>
    <scope>NUCLEOTIDE SEQUENCE [LARGE SCALE GENOMIC DNA]</scope>
    <source>
        <strain evidence="6 7">NEAU-SSA 1</strain>
    </source>
</reference>
<comment type="caution">
    <text evidence="6">The sequence shown here is derived from an EMBL/GenBank/DDBJ whole genome shotgun (WGS) entry which is preliminary data.</text>
</comment>
<dbReference type="SUPFAM" id="SSF46785">
    <property type="entry name" value="Winged helix' DNA-binding domain"/>
    <property type="match status" value="1"/>
</dbReference>
<evidence type="ECO:0000259" key="5">
    <source>
        <dbReference type="PROSITE" id="PS51078"/>
    </source>
</evidence>
<dbReference type="InterPro" id="IPR014757">
    <property type="entry name" value="Tscrpt_reg_IclR_C"/>
</dbReference>